<comment type="caution">
    <text evidence="10">The sequence shown here is derived from an EMBL/GenBank/DDBJ whole genome shotgun (WGS) entry which is preliminary data.</text>
</comment>
<evidence type="ECO:0000256" key="1">
    <source>
        <dbReference type="ARBA" id="ARBA00006040"/>
    </source>
</evidence>
<dbReference type="InterPro" id="IPR024079">
    <property type="entry name" value="MetalloPept_cat_dom_sf"/>
</dbReference>
<evidence type="ECO:0000256" key="7">
    <source>
        <dbReference type="ARBA" id="ARBA00024603"/>
    </source>
</evidence>
<comment type="cofactor">
    <cofactor evidence="9">
        <name>Zn(2+)</name>
        <dbReference type="ChEBI" id="CHEBI:29105"/>
    </cofactor>
    <text evidence="9">Binds 1 zinc ion.</text>
</comment>
<dbReference type="GO" id="GO:0005829">
    <property type="term" value="C:cytosol"/>
    <property type="evidence" value="ECO:0007669"/>
    <property type="project" value="UniProtKB-ARBA"/>
</dbReference>
<dbReference type="InterPro" id="IPR001567">
    <property type="entry name" value="Pept_M3A_M3B_dom"/>
</dbReference>
<reference evidence="10" key="2">
    <citation type="submission" date="2021-09" db="EMBL/GenBank/DDBJ databases">
        <authorList>
            <person name="Gilroy R."/>
        </authorList>
    </citation>
    <scope>NUCLEOTIDE SEQUENCE</scope>
    <source>
        <strain evidence="10">4100</strain>
    </source>
</reference>
<dbReference type="GO" id="GO:0046872">
    <property type="term" value="F:metal ion binding"/>
    <property type="evidence" value="ECO:0007669"/>
    <property type="project" value="UniProtKB-UniRule"/>
</dbReference>
<evidence type="ECO:0000313" key="10">
    <source>
        <dbReference type="EMBL" id="HJE38629.1"/>
    </source>
</evidence>
<sequence>MNIRNLATLTFAATIIGCGSSGCSKSKAANEKDNPFFAQWDTPYGIPPFEEIKVEHYKPAFEEGMKRQRQEIADIIRNNEAPSYENTIIPLEYSGKFLNRVARVFFALNESMNTPEMQTAAAEIMPMYSSFSDEVMMNDSLFQRISTLYEQRDSLNLSVAQKRAIEDHYKNFTLNGALLNDEQKKELSDINTKLSNLYLKFNKNLLNATNAFTITVDDKARLSGLPDNVIATAKEEAEKRGLKDKWVFTLHAPSRLPVLQFADDRDLRRQMWEGYTSLASEGENDNNPVIKEIVSLRTQKAQLLGFPNYASLATAPYMAKTPAAAKELLLKIWKPAVAKVKREVTDMQKIADEENKGIKIEPWDYYYYAEKDRVRKYGIDENVIKEYFAVDSVRKGIFTMANKLYGITFTPIEAPKYHPEVNVYEVKDADGNHLAVFMTDYFPRDTKRQGAWMDAFDPGEVTPDGKETRPIIYNVGNLSRPTADAPALMTIDNVETMFHEFGHGLHGMLTRATIPSQMGTSVDRDFVEMPSQIHEHWAFEPELLKEYARHYKTGEVIPDSLVSKLKAASHHNQGFIMTELVGAALLDLYWGELIPDENTDIKDFEAKVAAEIGMPSELTFRYRSPYFKHIFGDEGYASGYYTYLWAAVLECDGYDLFKEKGAFNPEAAARFKHLLEMGGSEDPMKLYVDFRGHKPDVSALINARGLNE</sequence>
<dbReference type="InterPro" id="IPR045090">
    <property type="entry name" value="Pept_M3A_M3B"/>
</dbReference>
<keyword evidence="6 9" id="KW-0482">Metalloprotease</keyword>
<evidence type="ECO:0000256" key="4">
    <source>
        <dbReference type="ARBA" id="ARBA00022801"/>
    </source>
</evidence>
<evidence type="ECO:0000256" key="6">
    <source>
        <dbReference type="ARBA" id="ARBA00023049"/>
    </source>
</evidence>
<dbReference type="GO" id="GO:0004222">
    <property type="term" value="F:metalloendopeptidase activity"/>
    <property type="evidence" value="ECO:0007669"/>
    <property type="project" value="UniProtKB-EC"/>
</dbReference>
<dbReference type="EMBL" id="DYXT01000017">
    <property type="protein sequence ID" value="HJE38629.1"/>
    <property type="molecule type" value="Genomic_DNA"/>
</dbReference>
<dbReference type="Proteomes" id="UP000711407">
    <property type="component" value="Unassembled WGS sequence"/>
</dbReference>
<dbReference type="GO" id="GO:0006508">
    <property type="term" value="P:proteolysis"/>
    <property type="evidence" value="ECO:0007669"/>
    <property type="project" value="UniProtKB-KW"/>
</dbReference>
<dbReference type="PROSITE" id="PS51257">
    <property type="entry name" value="PROKAR_LIPOPROTEIN"/>
    <property type="match status" value="1"/>
</dbReference>
<keyword evidence="3 9" id="KW-0479">Metal-binding</keyword>
<dbReference type="SUPFAM" id="SSF55486">
    <property type="entry name" value="Metalloproteases ('zincins'), catalytic domain"/>
    <property type="match status" value="1"/>
</dbReference>
<dbReference type="Gene3D" id="3.40.390.10">
    <property type="entry name" value="Collagenase (Catalytic Domain)"/>
    <property type="match status" value="1"/>
</dbReference>
<evidence type="ECO:0000256" key="3">
    <source>
        <dbReference type="ARBA" id="ARBA00022723"/>
    </source>
</evidence>
<comment type="similarity">
    <text evidence="1 9">Belongs to the peptidase M3 family.</text>
</comment>
<dbReference type="InterPro" id="IPR024077">
    <property type="entry name" value="Neurolysin/TOP_dom2"/>
</dbReference>
<evidence type="ECO:0000256" key="8">
    <source>
        <dbReference type="ARBA" id="ARBA00026100"/>
    </source>
</evidence>
<evidence type="ECO:0000256" key="9">
    <source>
        <dbReference type="RuleBase" id="RU003435"/>
    </source>
</evidence>
<keyword evidence="2 9" id="KW-0645">Protease</keyword>
<proteinExistence type="inferred from homology"/>
<evidence type="ECO:0000313" key="11">
    <source>
        <dbReference type="Proteomes" id="UP000711407"/>
    </source>
</evidence>
<dbReference type="Gene3D" id="1.10.1370.10">
    <property type="entry name" value="Neurolysin, domain 3"/>
    <property type="match status" value="1"/>
</dbReference>
<dbReference type="PANTHER" id="PTHR43660">
    <property type="entry name" value="DIPEPTIDYL CARBOXYPEPTIDASE"/>
    <property type="match status" value="1"/>
</dbReference>
<evidence type="ECO:0000256" key="5">
    <source>
        <dbReference type="ARBA" id="ARBA00022833"/>
    </source>
</evidence>
<reference evidence="10" key="1">
    <citation type="journal article" date="2021" name="PeerJ">
        <title>Extensive microbial diversity within the chicken gut microbiome revealed by metagenomics and culture.</title>
        <authorList>
            <person name="Gilroy R."/>
            <person name="Ravi A."/>
            <person name="Getino M."/>
            <person name="Pursley I."/>
            <person name="Horton D.L."/>
            <person name="Alikhan N.F."/>
            <person name="Baker D."/>
            <person name="Gharbi K."/>
            <person name="Hall N."/>
            <person name="Watson M."/>
            <person name="Adriaenssens E.M."/>
            <person name="Foster-Nyarko E."/>
            <person name="Jarju S."/>
            <person name="Secka A."/>
            <person name="Antonio M."/>
            <person name="Oren A."/>
            <person name="Chaudhuri R.R."/>
            <person name="La Ragione R."/>
            <person name="Hildebrand F."/>
            <person name="Pallen M.J."/>
        </authorList>
    </citation>
    <scope>NUCLEOTIDE SEQUENCE</scope>
    <source>
        <strain evidence="10">4100</strain>
    </source>
</reference>
<dbReference type="InterPro" id="IPR045666">
    <property type="entry name" value="OpdA_N"/>
</dbReference>
<evidence type="ECO:0000256" key="2">
    <source>
        <dbReference type="ARBA" id="ARBA00022670"/>
    </source>
</evidence>
<dbReference type="Pfam" id="PF19310">
    <property type="entry name" value="TOP_N"/>
    <property type="match status" value="1"/>
</dbReference>
<keyword evidence="4 9" id="KW-0378">Hydrolase</keyword>
<dbReference type="PANTHER" id="PTHR43660:SF1">
    <property type="entry name" value="DIPEPTIDYL CARBOXYPEPTIDASE"/>
    <property type="match status" value="1"/>
</dbReference>
<organism evidence="10 11">
    <name type="scientific">Candidatus Amulumruptor caecigallinarius</name>
    <dbReference type="NCBI Taxonomy" id="2109911"/>
    <lineage>
        <taxon>Bacteria</taxon>
        <taxon>Pseudomonadati</taxon>
        <taxon>Bacteroidota</taxon>
        <taxon>Bacteroidia</taxon>
        <taxon>Bacteroidales</taxon>
        <taxon>Muribaculaceae</taxon>
        <taxon>Candidatus Amulumruptor</taxon>
    </lineage>
</organism>
<dbReference type="FunFam" id="3.40.390.10:FF:000009">
    <property type="entry name" value="Oligopeptidase A"/>
    <property type="match status" value="1"/>
</dbReference>
<accession>A0A4Q0UBD0</accession>
<dbReference type="InterPro" id="IPR034005">
    <property type="entry name" value="M3A_DCP"/>
</dbReference>
<name>A0A4Q0UBD0_9BACT</name>
<keyword evidence="5 9" id="KW-0862">Zinc</keyword>
<dbReference type="CDD" id="cd06456">
    <property type="entry name" value="M3A_DCP"/>
    <property type="match status" value="1"/>
</dbReference>
<gene>
    <name evidence="10" type="ORF">K8V47_02550</name>
</gene>
<dbReference type="GO" id="GO:0004180">
    <property type="term" value="F:carboxypeptidase activity"/>
    <property type="evidence" value="ECO:0007669"/>
    <property type="project" value="TreeGrafter"/>
</dbReference>
<comment type="catalytic activity">
    <reaction evidence="7">
        <text>Hydrolysis of oligopeptides, with broad specificity. Gly or Ala commonly occur as P1 or P1' residues, but more distant residues are also important, as is shown by the fact that Z-Gly-Pro-Gly-|-Gly-Pro-Ala is cleaved, but not Z-(Gly)(5).</text>
        <dbReference type="EC" id="3.4.24.70"/>
    </reaction>
</comment>
<protein>
    <recommendedName>
        <fullName evidence="8">oligopeptidase A</fullName>
        <ecNumber evidence="8">3.4.24.70</ecNumber>
    </recommendedName>
</protein>
<dbReference type="AlphaFoldDB" id="A0A4Q0UBD0"/>
<dbReference type="Pfam" id="PF01432">
    <property type="entry name" value="Peptidase_M3"/>
    <property type="match status" value="1"/>
</dbReference>
<dbReference type="EC" id="3.4.24.70" evidence="8"/>